<gene>
    <name evidence="2" type="primary">20205323</name>
    <name evidence="1" type="ORF">HELRODRAFT_175245</name>
</gene>
<proteinExistence type="predicted"/>
<protein>
    <submittedName>
        <fullName evidence="1 2">Uncharacterized protein</fullName>
    </submittedName>
</protein>
<dbReference type="RefSeq" id="XP_009020938.1">
    <property type="nucleotide sequence ID" value="XM_009022690.1"/>
</dbReference>
<name>T1F924_HELRO</name>
<dbReference type="EnsemblMetazoa" id="HelroT175245">
    <property type="protein sequence ID" value="HelroP175245"/>
    <property type="gene ID" value="HelroG175245"/>
</dbReference>
<evidence type="ECO:0000313" key="1">
    <source>
        <dbReference type="EMBL" id="ESO00767.1"/>
    </source>
</evidence>
<evidence type="ECO:0000313" key="3">
    <source>
        <dbReference type="Proteomes" id="UP000015101"/>
    </source>
</evidence>
<accession>T1F924</accession>
<dbReference type="GeneID" id="20205323"/>
<dbReference type="Proteomes" id="UP000015101">
    <property type="component" value="Unassembled WGS sequence"/>
</dbReference>
<sequence length="202" mass="23467">MCRLGYLDEIKPNDKQESIDCNPNCLPHKRSPANLSEDTTTHMTNFDRLFNTITSNETLNKLFSRVCNHSKRNFKTVDENESRNIFSDRSQHRHPSFESTEQRIDAKCFQRLVSLINACLNQNCPFGLFKEIPSKIFSKQKRFLRKTGPKMNFSNGENIVGDGKKRSYIDASAMCSHHNCKQFQPFSVNYRRCNVKHKCYSG</sequence>
<keyword evidence="3" id="KW-1185">Reference proteome</keyword>
<dbReference type="HOGENOM" id="CLU_1355970_0_0_1"/>
<evidence type="ECO:0000313" key="2">
    <source>
        <dbReference type="EnsemblMetazoa" id="HelroP175245"/>
    </source>
</evidence>
<dbReference type="AlphaFoldDB" id="T1F924"/>
<reference evidence="2" key="3">
    <citation type="submission" date="2015-06" db="UniProtKB">
        <authorList>
            <consortium name="EnsemblMetazoa"/>
        </authorList>
    </citation>
    <scope>IDENTIFICATION</scope>
</reference>
<dbReference type="InParanoid" id="T1F924"/>
<dbReference type="EMBL" id="AMQM01005181">
    <property type="status" value="NOT_ANNOTATED_CDS"/>
    <property type="molecule type" value="Genomic_DNA"/>
</dbReference>
<dbReference type="CTD" id="20205323"/>
<dbReference type="EMBL" id="KB096864">
    <property type="protein sequence ID" value="ESO00767.1"/>
    <property type="molecule type" value="Genomic_DNA"/>
</dbReference>
<dbReference type="KEGG" id="hro:HELRODRAFT_175245"/>
<reference evidence="1 3" key="2">
    <citation type="journal article" date="2013" name="Nature">
        <title>Insights into bilaterian evolution from three spiralian genomes.</title>
        <authorList>
            <person name="Simakov O."/>
            <person name="Marletaz F."/>
            <person name="Cho S.J."/>
            <person name="Edsinger-Gonzales E."/>
            <person name="Havlak P."/>
            <person name="Hellsten U."/>
            <person name="Kuo D.H."/>
            <person name="Larsson T."/>
            <person name="Lv J."/>
            <person name="Arendt D."/>
            <person name="Savage R."/>
            <person name="Osoegawa K."/>
            <person name="de Jong P."/>
            <person name="Grimwood J."/>
            <person name="Chapman J.A."/>
            <person name="Shapiro H."/>
            <person name="Aerts A."/>
            <person name="Otillar R.P."/>
            <person name="Terry A.Y."/>
            <person name="Boore J.L."/>
            <person name="Grigoriev I.V."/>
            <person name="Lindberg D.R."/>
            <person name="Seaver E.C."/>
            <person name="Weisblat D.A."/>
            <person name="Putnam N.H."/>
            <person name="Rokhsar D.S."/>
        </authorList>
    </citation>
    <scope>NUCLEOTIDE SEQUENCE</scope>
</reference>
<organism evidence="2 3">
    <name type="scientific">Helobdella robusta</name>
    <name type="common">Californian leech</name>
    <dbReference type="NCBI Taxonomy" id="6412"/>
    <lineage>
        <taxon>Eukaryota</taxon>
        <taxon>Metazoa</taxon>
        <taxon>Spiralia</taxon>
        <taxon>Lophotrochozoa</taxon>
        <taxon>Annelida</taxon>
        <taxon>Clitellata</taxon>
        <taxon>Hirudinea</taxon>
        <taxon>Rhynchobdellida</taxon>
        <taxon>Glossiphoniidae</taxon>
        <taxon>Helobdella</taxon>
    </lineage>
</organism>
<reference evidence="3" key="1">
    <citation type="submission" date="2012-12" db="EMBL/GenBank/DDBJ databases">
        <authorList>
            <person name="Hellsten U."/>
            <person name="Grimwood J."/>
            <person name="Chapman J.A."/>
            <person name="Shapiro H."/>
            <person name="Aerts A."/>
            <person name="Otillar R.P."/>
            <person name="Terry A.Y."/>
            <person name="Boore J.L."/>
            <person name="Simakov O."/>
            <person name="Marletaz F."/>
            <person name="Cho S.-J."/>
            <person name="Edsinger-Gonzales E."/>
            <person name="Havlak P."/>
            <person name="Kuo D.-H."/>
            <person name="Larsson T."/>
            <person name="Lv J."/>
            <person name="Arendt D."/>
            <person name="Savage R."/>
            <person name="Osoegawa K."/>
            <person name="de Jong P."/>
            <person name="Lindberg D.R."/>
            <person name="Seaver E.C."/>
            <person name="Weisblat D.A."/>
            <person name="Putnam N.H."/>
            <person name="Grigoriev I.V."/>
            <person name="Rokhsar D.S."/>
        </authorList>
    </citation>
    <scope>NUCLEOTIDE SEQUENCE</scope>
</reference>